<dbReference type="PANTHER" id="PTHR47053">
    <property type="entry name" value="MUREIN DD-ENDOPEPTIDASE MEPH-RELATED"/>
    <property type="match status" value="1"/>
</dbReference>
<feature type="domain" description="LysM" evidence="7">
    <location>
        <begin position="82"/>
        <end position="125"/>
    </location>
</feature>
<dbReference type="InterPro" id="IPR038765">
    <property type="entry name" value="Papain-like_cys_pep_sf"/>
</dbReference>
<gene>
    <name evidence="9" type="ORF">FN924_15580</name>
</gene>
<dbReference type="PANTHER" id="PTHR47053:SF1">
    <property type="entry name" value="MUREIN DD-ENDOPEPTIDASE MEPH-RELATED"/>
    <property type="match status" value="1"/>
</dbReference>
<keyword evidence="2" id="KW-0645">Protease</keyword>
<dbReference type="Gene3D" id="3.10.350.10">
    <property type="entry name" value="LysM domain"/>
    <property type="match status" value="2"/>
</dbReference>
<evidence type="ECO:0000256" key="5">
    <source>
        <dbReference type="ARBA" id="ARBA00022801"/>
    </source>
</evidence>
<dbReference type="AlphaFoldDB" id="A0A516KJA7"/>
<keyword evidence="10" id="KW-1185">Reference proteome</keyword>
<dbReference type="SUPFAM" id="SSF54001">
    <property type="entry name" value="Cysteine proteinases"/>
    <property type="match status" value="1"/>
</dbReference>
<evidence type="ECO:0000256" key="2">
    <source>
        <dbReference type="ARBA" id="ARBA00022670"/>
    </source>
</evidence>
<keyword evidence="4" id="KW-0677">Repeat</keyword>
<keyword evidence="5" id="KW-0378">Hydrolase</keyword>
<dbReference type="Pfam" id="PF00877">
    <property type="entry name" value="NLPC_P60"/>
    <property type="match status" value="1"/>
</dbReference>
<dbReference type="InterPro" id="IPR000064">
    <property type="entry name" value="NLP_P60_dom"/>
</dbReference>
<evidence type="ECO:0000313" key="9">
    <source>
        <dbReference type="EMBL" id="QDP41468.1"/>
    </source>
</evidence>
<evidence type="ECO:0000259" key="7">
    <source>
        <dbReference type="PROSITE" id="PS51782"/>
    </source>
</evidence>
<dbReference type="PROSITE" id="PS51782">
    <property type="entry name" value="LYSM"/>
    <property type="match status" value="2"/>
</dbReference>
<dbReference type="KEGG" id="aqt:FN924_15580"/>
<dbReference type="Pfam" id="PF01476">
    <property type="entry name" value="LysM"/>
    <property type="match status" value="2"/>
</dbReference>
<keyword evidence="3" id="KW-0732">Signal</keyword>
<dbReference type="OrthoDB" id="9813368at2"/>
<name>A0A516KJA7_9BACI</name>
<dbReference type="CDD" id="cd00118">
    <property type="entry name" value="LysM"/>
    <property type="match status" value="2"/>
</dbReference>
<keyword evidence="6" id="KW-0788">Thiol protease</keyword>
<sequence>MKKTTRTWITVATGFVLATGFSSKESAATHTVQSGDSLWKISQSYNVSISELQSINNLSGYTIYPGQKLETSKTTTSNTNTSTYTVKSGDSLWAISRANNMSVSQLKSLNNLSSNTIYVGQVLKVAGSSTPTTTTQESYKTALVTEAKKHIGTPYKWAGSAPGGFDCSGFIYYTHNKVGKSISRVSAASYYNMATKISSPEPGDLVFFKDTYKSGISHMGIFVGNNSFVHASSSGVQLTSLSNTYWKSHFAGYGKF</sequence>
<dbReference type="GO" id="GO:0008234">
    <property type="term" value="F:cysteine-type peptidase activity"/>
    <property type="evidence" value="ECO:0007669"/>
    <property type="project" value="UniProtKB-KW"/>
</dbReference>
<dbReference type="RefSeq" id="WP_143896043.1">
    <property type="nucleotide sequence ID" value="NZ_CP041666.1"/>
</dbReference>
<proteinExistence type="inferred from homology"/>
<comment type="similarity">
    <text evidence="1">Belongs to the peptidase C40 family.</text>
</comment>
<dbReference type="Proteomes" id="UP000315215">
    <property type="component" value="Chromosome"/>
</dbReference>
<dbReference type="SMART" id="SM00257">
    <property type="entry name" value="LysM"/>
    <property type="match status" value="2"/>
</dbReference>
<feature type="domain" description="NlpC/P60" evidence="8">
    <location>
        <begin position="137"/>
        <end position="256"/>
    </location>
</feature>
<feature type="domain" description="LysM" evidence="7">
    <location>
        <begin position="28"/>
        <end position="71"/>
    </location>
</feature>
<dbReference type="InterPro" id="IPR051202">
    <property type="entry name" value="Peptidase_C40"/>
</dbReference>
<dbReference type="InterPro" id="IPR018392">
    <property type="entry name" value="LysM"/>
</dbReference>
<evidence type="ECO:0000313" key="10">
    <source>
        <dbReference type="Proteomes" id="UP000315215"/>
    </source>
</evidence>
<dbReference type="GO" id="GO:0006508">
    <property type="term" value="P:proteolysis"/>
    <property type="evidence" value="ECO:0007669"/>
    <property type="project" value="UniProtKB-KW"/>
</dbReference>
<dbReference type="Gene3D" id="3.90.1720.10">
    <property type="entry name" value="endopeptidase domain like (from Nostoc punctiforme)"/>
    <property type="match status" value="1"/>
</dbReference>
<evidence type="ECO:0000256" key="3">
    <source>
        <dbReference type="ARBA" id="ARBA00022729"/>
    </source>
</evidence>
<evidence type="ECO:0000259" key="8">
    <source>
        <dbReference type="PROSITE" id="PS51935"/>
    </source>
</evidence>
<dbReference type="EMBL" id="CP041666">
    <property type="protein sequence ID" value="QDP41468.1"/>
    <property type="molecule type" value="Genomic_DNA"/>
</dbReference>
<evidence type="ECO:0000256" key="6">
    <source>
        <dbReference type="ARBA" id="ARBA00022807"/>
    </source>
</evidence>
<organism evidence="9 10">
    <name type="scientific">Radiobacillus deserti</name>
    <dbReference type="NCBI Taxonomy" id="2594883"/>
    <lineage>
        <taxon>Bacteria</taxon>
        <taxon>Bacillati</taxon>
        <taxon>Bacillota</taxon>
        <taxon>Bacilli</taxon>
        <taxon>Bacillales</taxon>
        <taxon>Bacillaceae</taxon>
        <taxon>Radiobacillus</taxon>
    </lineage>
</organism>
<protein>
    <submittedName>
        <fullName evidence="9">LysM peptidoglycan-binding domain-containing protein</fullName>
    </submittedName>
</protein>
<dbReference type="PROSITE" id="PS51935">
    <property type="entry name" value="NLPC_P60"/>
    <property type="match status" value="1"/>
</dbReference>
<evidence type="ECO:0000256" key="1">
    <source>
        <dbReference type="ARBA" id="ARBA00007074"/>
    </source>
</evidence>
<accession>A0A516KJA7</accession>
<dbReference type="SUPFAM" id="SSF54106">
    <property type="entry name" value="LysM domain"/>
    <property type="match status" value="2"/>
</dbReference>
<evidence type="ECO:0000256" key="4">
    <source>
        <dbReference type="ARBA" id="ARBA00022737"/>
    </source>
</evidence>
<dbReference type="InterPro" id="IPR036779">
    <property type="entry name" value="LysM_dom_sf"/>
</dbReference>
<reference evidence="9 10" key="1">
    <citation type="submission" date="2019-07" db="EMBL/GenBank/DDBJ databases">
        <authorList>
            <person name="Li J."/>
        </authorList>
    </citation>
    <scope>NUCLEOTIDE SEQUENCE [LARGE SCALE GENOMIC DNA]</scope>
    <source>
        <strain evidence="9 10">TKL69</strain>
    </source>
</reference>